<name>A0A841M0V4_9HYPH</name>
<feature type="region of interest" description="Disordered" evidence="1">
    <location>
        <begin position="1"/>
        <end position="30"/>
    </location>
</feature>
<dbReference type="AlphaFoldDB" id="A0A841M0V4"/>
<dbReference type="EMBL" id="JACIIU010000028">
    <property type="protein sequence ID" value="MBB6262392.1"/>
    <property type="molecule type" value="Genomic_DNA"/>
</dbReference>
<evidence type="ECO:0000313" key="3">
    <source>
        <dbReference type="Proteomes" id="UP000555393"/>
    </source>
</evidence>
<keyword evidence="3" id="KW-1185">Reference proteome</keyword>
<sequence length="30" mass="3061">MDDGRMARSGGGSIGDGLGEAIDDKHTSRV</sequence>
<protein>
    <submittedName>
        <fullName evidence="2">Uncharacterized protein</fullName>
    </submittedName>
</protein>
<evidence type="ECO:0000313" key="2">
    <source>
        <dbReference type="EMBL" id="MBB6262392.1"/>
    </source>
</evidence>
<dbReference type="Proteomes" id="UP000555393">
    <property type="component" value="Unassembled WGS sequence"/>
</dbReference>
<comment type="caution">
    <text evidence="2">The sequence shown here is derived from an EMBL/GenBank/DDBJ whole genome shotgun (WGS) entry which is preliminary data.</text>
</comment>
<reference evidence="2 3" key="1">
    <citation type="submission" date="2020-08" db="EMBL/GenBank/DDBJ databases">
        <title>Genomic Encyclopedia of Type Strains, Phase IV (KMG-IV): sequencing the most valuable type-strain genomes for metagenomic binning, comparative biology and taxonomic classification.</title>
        <authorList>
            <person name="Goeker M."/>
        </authorList>
    </citation>
    <scope>NUCLEOTIDE SEQUENCE [LARGE SCALE GENOMIC DNA]</scope>
    <source>
        <strain evidence="2 3">DSM 22336</strain>
    </source>
</reference>
<gene>
    <name evidence="2" type="ORF">FHS77_002966</name>
</gene>
<proteinExistence type="predicted"/>
<accession>A0A841M0V4</accession>
<organism evidence="2 3">
    <name type="scientific">Paenochrobactrum gallinarii</name>
    <dbReference type="NCBI Taxonomy" id="643673"/>
    <lineage>
        <taxon>Bacteria</taxon>
        <taxon>Pseudomonadati</taxon>
        <taxon>Pseudomonadota</taxon>
        <taxon>Alphaproteobacteria</taxon>
        <taxon>Hyphomicrobiales</taxon>
        <taxon>Brucellaceae</taxon>
        <taxon>Paenochrobactrum</taxon>
    </lineage>
</organism>
<feature type="compositionally biased region" description="Gly residues" evidence="1">
    <location>
        <begin position="9"/>
        <end position="18"/>
    </location>
</feature>
<evidence type="ECO:0000256" key="1">
    <source>
        <dbReference type="SAM" id="MobiDB-lite"/>
    </source>
</evidence>